<keyword evidence="4 6" id="KW-1133">Transmembrane helix</keyword>
<dbReference type="GO" id="GO:0005886">
    <property type="term" value="C:plasma membrane"/>
    <property type="evidence" value="ECO:0007669"/>
    <property type="project" value="UniProtKB-SubCell"/>
</dbReference>
<keyword evidence="5 6" id="KW-0472">Membrane</keyword>
<dbReference type="SUPFAM" id="SSF90123">
    <property type="entry name" value="ABC transporter transmembrane region"/>
    <property type="match status" value="1"/>
</dbReference>
<dbReference type="InterPro" id="IPR011527">
    <property type="entry name" value="ABC1_TM_dom"/>
</dbReference>
<organism evidence="8 9">
    <name type="scientific">Oryzicola mucosus</name>
    <dbReference type="NCBI Taxonomy" id="2767425"/>
    <lineage>
        <taxon>Bacteria</taxon>
        <taxon>Pseudomonadati</taxon>
        <taxon>Pseudomonadota</taxon>
        <taxon>Alphaproteobacteria</taxon>
        <taxon>Hyphomicrobiales</taxon>
        <taxon>Phyllobacteriaceae</taxon>
        <taxon>Oryzicola</taxon>
    </lineage>
</organism>
<evidence type="ECO:0000256" key="3">
    <source>
        <dbReference type="ARBA" id="ARBA00022692"/>
    </source>
</evidence>
<keyword evidence="8" id="KW-0067">ATP-binding</keyword>
<evidence type="ECO:0000256" key="1">
    <source>
        <dbReference type="ARBA" id="ARBA00004651"/>
    </source>
</evidence>
<dbReference type="PANTHER" id="PTHR11384:SF59">
    <property type="entry name" value="LYSOSOMAL COBALAMIN TRANSPORTER ABCD4"/>
    <property type="match status" value="1"/>
</dbReference>
<keyword evidence="3 6" id="KW-0812">Transmembrane</keyword>
<feature type="transmembrane region" description="Helical" evidence="6">
    <location>
        <begin position="198"/>
        <end position="218"/>
    </location>
</feature>
<feature type="transmembrane region" description="Helical" evidence="6">
    <location>
        <begin position="40"/>
        <end position="64"/>
    </location>
</feature>
<dbReference type="InterPro" id="IPR050835">
    <property type="entry name" value="ABC_transporter_sub-D"/>
</dbReference>
<dbReference type="GO" id="GO:0140359">
    <property type="term" value="F:ABC-type transporter activity"/>
    <property type="evidence" value="ECO:0007669"/>
    <property type="project" value="InterPro"/>
</dbReference>
<dbReference type="Gene3D" id="1.20.1560.10">
    <property type="entry name" value="ABC transporter type 1, transmembrane domain"/>
    <property type="match status" value="1"/>
</dbReference>
<accession>A0A8J6PKS5</accession>
<feature type="domain" description="ABC transmembrane type-1" evidence="7">
    <location>
        <begin position="87"/>
        <end position="342"/>
    </location>
</feature>
<evidence type="ECO:0000256" key="5">
    <source>
        <dbReference type="ARBA" id="ARBA00023136"/>
    </source>
</evidence>
<evidence type="ECO:0000259" key="7">
    <source>
        <dbReference type="PROSITE" id="PS50929"/>
    </source>
</evidence>
<dbReference type="GO" id="GO:0005524">
    <property type="term" value="F:ATP binding"/>
    <property type="evidence" value="ECO:0007669"/>
    <property type="project" value="UniProtKB-KW"/>
</dbReference>
<feature type="transmembrane region" description="Helical" evidence="6">
    <location>
        <begin position="283"/>
        <end position="307"/>
    </location>
</feature>
<dbReference type="AlphaFoldDB" id="A0A8J6PKS5"/>
<dbReference type="Pfam" id="PF06472">
    <property type="entry name" value="ABC_membrane_2"/>
    <property type="match status" value="1"/>
</dbReference>
<proteinExistence type="predicted"/>
<dbReference type="RefSeq" id="WP_188164810.1">
    <property type="nucleotide sequence ID" value="NZ_JACVVX010000003.1"/>
</dbReference>
<keyword evidence="9" id="KW-1185">Reference proteome</keyword>
<evidence type="ECO:0000256" key="6">
    <source>
        <dbReference type="SAM" id="Phobius"/>
    </source>
</evidence>
<protein>
    <submittedName>
        <fullName evidence="8">ABC transporter ATP-binding protein/permease</fullName>
    </submittedName>
</protein>
<dbReference type="InterPro" id="IPR036640">
    <property type="entry name" value="ABC1_TM_sf"/>
</dbReference>
<evidence type="ECO:0000313" key="9">
    <source>
        <dbReference type="Proteomes" id="UP000643405"/>
    </source>
</evidence>
<dbReference type="PANTHER" id="PTHR11384">
    <property type="entry name" value="ATP-BINDING CASSETTE, SUB-FAMILY D MEMBER"/>
    <property type="match status" value="1"/>
</dbReference>
<reference evidence="8" key="1">
    <citation type="submission" date="2020-09" db="EMBL/GenBank/DDBJ databases">
        <title>Genome seq and assembly of Tianweitania sp.</title>
        <authorList>
            <person name="Chhetri G."/>
        </authorList>
    </citation>
    <scope>NUCLEOTIDE SEQUENCE</scope>
    <source>
        <strain evidence="8">Rool2</strain>
    </source>
</reference>
<dbReference type="EMBL" id="JACVVX010000003">
    <property type="protein sequence ID" value="MBD0415386.1"/>
    <property type="molecule type" value="Genomic_DNA"/>
</dbReference>
<comment type="subcellular location">
    <subcellularLocation>
        <location evidence="1">Cell membrane</location>
        <topology evidence="1">Multi-pass membrane protein</topology>
    </subcellularLocation>
</comment>
<keyword evidence="8" id="KW-0547">Nucleotide-binding</keyword>
<dbReference type="PROSITE" id="PS50929">
    <property type="entry name" value="ABC_TM1F"/>
    <property type="match status" value="1"/>
</dbReference>
<evidence type="ECO:0000313" key="8">
    <source>
        <dbReference type="EMBL" id="MBD0415386.1"/>
    </source>
</evidence>
<gene>
    <name evidence="8" type="ORF">ICI42_12025</name>
</gene>
<comment type="caution">
    <text evidence="8">The sequence shown here is derived from an EMBL/GenBank/DDBJ whole genome shotgun (WGS) entry which is preliminary data.</text>
</comment>
<feature type="transmembrane region" description="Helical" evidence="6">
    <location>
        <begin position="84"/>
        <end position="104"/>
    </location>
</feature>
<name>A0A8J6PKS5_9HYPH</name>
<keyword evidence="2" id="KW-0813">Transport</keyword>
<evidence type="ECO:0000256" key="2">
    <source>
        <dbReference type="ARBA" id="ARBA00022448"/>
    </source>
</evidence>
<feature type="transmembrane region" description="Helical" evidence="6">
    <location>
        <begin position="159"/>
        <end position="178"/>
    </location>
</feature>
<sequence>MAQQDTLPLPVVDLGGKPGQWEQVRILGAMLRRSDCHRRTIFFSVTLLTVIVATAYMQVVLNNWNVPFYNALEQRNLPSFIDQLQRFCWIAFVLLVLNVGQAWLSLRIALELRHGISSDLMQQWLRGDRSHTTGTDDTSYPDQRIHLDARSLADSTNGLAIGFVQSTILLVSFIGILWNVSSGFVFRFEGQAFTIPGYMVWAAFLYSGIASLMSWYVGRNLVALNTDRETREGEFRSSLKTVNDSLDKGDSRRSRKEHLARLEGQLAHVLSVSWKIALSQTNLTWVSAGFGWLALVVPILVAAPIYFAGGLNFGGLMMAVGAFTQVHTAMRWYVNNFPNIAQWQANLSRVTSFRKTLTTRDRA</sequence>
<evidence type="ECO:0000256" key="4">
    <source>
        <dbReference type="ARBA" id="ARBA00022989"/>
    </source>
</evidence>
<dbReference type="Proteomes" id="UP000643405">
    <property type="component" value="Unassembled WGS sequence"/>
</dbReference>